<dbReference type="EMBL" id="CP054929">
    <property type="protein sequence ID" value="QKW49017.1"/>
    <property type="molecule type" value="Genomic_DNA"/>
</dbReference>
<sequence>MVFVAILLPPGLLCLVLALGRYEEWLLGTPAHPPRHARGRRHLSLVPRARTAPTPTVERATEPARRAADAA</sequence>
<protein>
    <submittedName>
        <fullName evidence="2">Uncharacterized protein</fullName>
    </submittedName>
</protein>
<keyword evidence="3" id="KW-1185">Reference proteome</keyword>
<reference evidence="2 3" key="1">
    <citation type="submission" date="2020-06" db="EMBL/GenBank/DDBJ databases">
        <title>Genome mining for natural products.</title>
        <authorList>
            <person name="Zhang B."/>
            <person name="Shi J."/>
            <person name="Ge H."/>
        </authorList>
    </citation>
    <scope>NUCLEOTIDE SEQUENCE [LARGE SCALE GENOMIC DNA]</scope>
    <source>
        <strain evidence="2 3">NA00687</strain>
    </source>
</reference>
<feature type="compositionally biased region" description="Basic and acidic residues" evidence="1">
    <location>
        <begin position="59"/>
        <end position="71"/>
    </location>
</feature>
<organism evidence="2 3">
    <name type="scientific">Streptomyces buecherae</name>
    <dbReference type="NCBI Taxonomy" id="2763006"/>
    <lineage>
        <taxon>Bacteria</taxon>
        <taxon>Bacillati</taxon>
        <taxon>Actinomycetota</taxon>
        <taxon>Actinomycetes</taxon>
        <taxon>Kitasatosporales</taxon>
        <taxon>Streptomycetaceae</taxon>
        <taxon>Streptomyces</taxon>
    </lineage>
</organism>
<feature type="compositionally biased region" description="Basic residues" evidence="1">
    <location>
        <begin position="33"/>
        <end position="43"/>
    </location>
</feature>
<dbReference type="RefSeq" id="WP_176160749.1">
    <property type="nucleotide sequence ID" value="NZ_CP054929.1"/>
</dbReference>
<dbReference type="AlphaFoldDB" id="A0A7H8N3D3"/>
<proteinExistence type="predicted"/>
<name>A0A7H8N3D3_9ACTN</name>
<gene>
    <name evidence="2" type="ORF">HUT08_05080</name>
</gene>
<evidence type="ECO:0000256" key="1">
    <source>
        <dbReference type="SAM" id="MobiDB-lite"/>
    </source>
</evidence>
<evidence type="ECO:0000313" key="3">
    <source>
        <dbReference type="Proteomes" id="UP000509303"/>
    </source>
</evidence>
<evidence type="ECO:0000313" key="2">
    <source>
        <dbReference type="EMBL" id="QKW49017.1"/>
    </source>
</evidence>
<dbReference type="Proteomes" id="UP000509303">
    <property type="component" value="Chromosome"/>
</dbReference>
<accession>A0A7H8N3D3</accession>
<feature type="region of interest" description="Disordered" evidence="1">
    <location>
        <begin position="30"/>
        <end position="71"/>
    </location>
</feature>